<dbReference type="Proteomes" id="UP000001350">
    <property type="component" value="Chromosome"/>
</dbReference>
<evidence type="ECO:0000313" key="2">
    <source>
        <dbReference type="Proteomes" id="UP000001350"/>
    </source>
</evidence>
<name>C3MXN6_SACI4</name>
<dbReference type="HOGENOM" id="CLU_3338650_0_0_2"/>
<sequence length="37" mass="3913">MAVLLLLQLLELLKAIVTLGIGLEGLEGTSSFGIEEK</sequence>
<proteinExistence type="predicted"/>
<evidence type="ECO:0000313" key="1">
    <source>
        <dbReference type="EMBL" id="ACP38570.1"/>
    </source>
</evidence>
<reference evidence="1 2" key="1">
    <citation type="journal article" date="2009" name="Proc. Natl. Acad. Sci. U.S.A.">
        <title>Biogeography of the Sulfolobus islandicus pan-genome.</title>
        <authorList>
            <person name="Reno M.L."/>
            <person name="Held N.L."/>
            <person name="Fields C.J."/>
            <person name="Burke P.V."/>
            <person name="Whitaker R.J."/>
        </authorList>
    </citation>
    <scope>NUCLEOTIDE SEQUENCE [LARGE SCALE GENOMIC DNA]</scope>
    <source>
        <strain evidence="2">M.14.25 / Kamchatka #1</strain>
    </source>
</reference>
<dbReference type="KEGG" id="sia:M1425_2827"/>
<dbReference type="EMBL" id="CP001400">
    <property type="protein sequence ID" value="ACP38570.1"/>
    <property type="molecule type" value="Genomic_DNA"/>
</dbReference>
<gene>
    <name evidence="1" type="ordered locus">M1425_2827</name>
</gene>
<protein>
    <submittedName>
        <fullName evidence="1">Uncharacterized protein</fullName>
    </submittedName>
</protein>
<dbReference type="AlphaFoldDB" id="C3MXN6"/>
<organism evidence="1 2">
    <name type="scientific">Saccharolobus islandicus (strain M.14.25 / Kamchatka #1)</name>
    <name type="common">Sulfolobus islandicus</name>
    <dbReference type="NCBI Taxonomy" id="427317"/>
    <lineage>
        <taxon>Archaea</taxon>
        <taxon>Thermoproteota</taxon>
        <taxon>Thermoprotei</taxon>
        <taxon>Sulfolobales</taxon>
        <taxon>Sulfolobaceae</taxon>
        <taxon>Saccharolobus</taxon>
    </lineage>
</organism>
<accession>C3MXN6</accession>